<dbReference type="EMBL" id="RCHU02000002">
    <property type="protein sequence ID" value="KAL3603427.1"/>
    <property type="molecule type" value="Genomic_DNA"/>
</dbReference>
<accession>A0ACC4CQC0</accession>
<sequence>MSTATFQRAVPEIHQPCSATTVGGDVEIIDIRAILTRRISITGVAGVAYKDEPTIMAWELMNEPRCVSDPSGRTFQVKASQESLSNNWLNDHIQDAQNILQKQVLFREFGESLRKLAVEVLPPPACSATTY</sequence>
<gene>
    <name evidence="1" type="ORF">D5086_004286</name>
</gene>
<organism evidence="1 2">
    <name type="scientific">Populus alba</name>
    <name type="common">White poplar</name>
    <dbReference type="NCBI Taxonomy" id="43335"/>
    <lineage>
        <taxon>Eukaryota</taxon>
        <taxon>Viridiplantae</taxon>
        <taxon>Streptophyta</taxon>
        <taxon>Embryophyta</taxon>
        <taxon>Tracheophyta</taxon>
        <taxon>Spermatophyta</taxon>
        <taxon>Magnoliopsida</taxon>
        <taxon>eudicotyledons</taxon>
        <taxon>Gunneridae</taxon>
        <taxon>Pentapetalae</taxon>
        <taxon>rosids</taxon>
        <taxon>fabids</taxon>
        <taxon>Malpighiales</taxon>
        <taxon>Salicaceae</taxon>
        <taxon>Saliceae</taxon>
        <taxon>Populus</taxon>
    </lineage>
</organism>
<evidence type="ECO:0000313" key="2">
    <source>
        <dbReference type="Proteomes" id="UP000309997"/>
    </source>
</evidence>
<proteinExistence type="predicted"/>
<protein>
    <submittedName>
        <fullName evidence="1">Uncharacterized protein</fullName>
    </submittedName>
</protein>
<dbReference type="Proteomes" id="UP000309997">
    <property type="component" value="Unassembled WGS sequence"/>
</dbReference>
<evidence type="ECO:0000313" key="1">
    <source>
        <dbReference type="EMBL" id="KAL3603427.1"/>
    </source>
</evidence>
<name>A0ACC4CQC0_POPAL</name>
<reference evidence="1 2" key="1">
    <citation type="journal article" date="2024" name="Plant Biotechnol. J.">
        <title>Genome and CRISPR/Cas9 system of a widespread forest tree (Populus alba) in the world.</title>
        <authorList>
            <person name="Liu Y.J."/>
            <person name="Jiang P.F."/>
            <person name="Han X.M."/>
            <person name="Li X.Y."/>
            <person name="Wang H.M."/>
            <person name="Wang Y.J."/>
            <person name="Wang X.X."/>
            <person name="Zeng Q.Y."/>
        </authorList>
    </citation>
    <scope>NUCLEOTIDE SEQUENCE [LARGE SCALE GENOMIC DNA]</scope>
    <source>
        <strain evidence="2">cv. PAL-ZL1</strain>
    </source>
</reference>
<comment type="caution">
    <text evidence="1">The sequence shown here is derived from an EMBL/GenBank/DDBJ whole genome shotgun (WGS) entry which is preliminary data.</text>
</comment>
<keyword evidence="2" id="KW-1185">Reference proteome</keyword>